<dbReference type="Pfam" id="PF02643">
    <property type="entry name" value="DUF192"/>
    <property type="match status" value="1"/>
</dbReference>
<dbReference type="Proteomes" id="UP000198356">
    <property type="component" value="Unassembled WGS sequence"/>
</dbReference>
<dbReference type="OrthoDB" id="9813379at2"/>
<evidence type="ECO:0000313" key="2">
    <source>
        <dbReference type="Proteomes" id="UP000198356"/>
    </source>
</evidence>
<dbReference type="EMBL" id="FZOU01000001">
    <property type="protein sequence ID" value="SNS47344.1"/>
    <property type="molecule type" value="Genomic_DNA"/>
</dbReference>
<reference evidence="1 2" key="1">
    <citation type="submission" date="2017-06" db="EMBL/GenBank/DDBJ databases">
        <authorList>
            <person name="Kim H.J."/>
            <person name="Triplett B.A."/>
        </authorList>
    </citation>
    <scope>NUCLEOTIDE SEQUENCE [LARGE SCALE GENOMIC DNA]</scope>
    <source>
        <strain evidence="1 2">DSM 18704</strain>
    </source>
</reference>
<dbReference type="InterPro" id="IPR003795">
    <property type="entry name" value="DUF192"/>
</dbReference>
<dbReference type="Gene3D" id="2.60.120.1140">
    <property type="entry name" value="Protein of unknown function DUF192"/>
    <property type="match status" value="1"/>
</dbReference>
<evidence type="ECO:0000313" key="1">
    <source>
        <dbReference type="EMBL" id="SNS47344.1"/>
    </source>
</evidence>
<gene>
    <name evidence="1" type="ORF">SAMN05421770_1011125</name>
</gene>
<dbReference type="AlphaFoldDB" id="A0A239EU12"/>
<keyword evidence="2" id="KW-1185">Reference proteome</keyword>
<dbReference type="InterPro" id="IPR038695">
    <property type="entry name" value="Saro_0823-like_sf"/>
</dbReference>
<proteinExistence type="predicted"/>
<protein>
    <recommendedName>
        <fullName evidence="3">DUF192 domain-containing protein</fullName>
    </recommendedName>
</protein>
<evidence type="ECO:0008006" key="3">
    <source>
        <dbReference type="Google" id="ProtNLM"/>
    </source>
</evidence>
<organism evidence="1 2">
    <name type="scientific">Granulicella rosea</name>
    <dbReference type="NCBI Taxonomy" id="474952"/>
    <lineage>
        <taxon>Bacteria</taxon>
        <taxon>Pseudomonadati</taxon>
        <taxon>Acidobacteriota</taxon>
        <taxon>Terriglobia</taxon>
        <taxon>Terriglobales</taxon>
        <taxon>Acidobacteriaceae</taxon>
        <taxon>Granulicella</taxon>
    </lineage>
</organism>
<dbReference type="RefSeq" id="WP_089407353.1">
    <property type="nucleotide sequence ID" value="NZ_FZOU01000001.1"/>
</dbReference>
<accession>A0A239EU12</accession>
<sequence length="116" mass="12744">MRIVTVRNETRDTVVGDRVEVATTSLTRMVGLLPKRHLDAGAGLWIKPSSGVHTIGMRFTIDVIGVDKNLKVVSLWPDLVPLRVTKVSFKMRSAIELPAGQIRACGIEVGDQLRIV</sequence>
<name>A0A239EU12_9BACT</name>